<feature type="signal peptide" evidence="1">
    <location>
        <begin position="1"/>
        <end position="22"/>
    </location>
</feature>
<dbReference type="Proteomes" id="UP000682982">
    <property type="component" value="Unassembled WGS sequence"/>
</dbReference>
<gene>
    <name evidence="2" type="ORF">KDM87_04865</name>
</gene>
<organism evidence="2 3">
    <name type="scientific">Undibacterium rivi</name>
    <dbReference type="NCBI Taxonomy" id="2828729"/>
    <lineage>
        <taxon>Bacteria</taxon>
        <taxon>Pseudomonadati</taxon>
        <taxon>Pseudomonadota</taxon>
        <taxon>Betaproteobacteria</taxon>
        <taxon>Burkholderiales</taxon>
        <taxon>Oxalobacteraceae</taxon>
        <taxon>Undibacterium</taxon>
    </lineage>
</organism>
<evidence type="ECO:0000256" key="1">
    <source>
        <dbReference type="SAM" id="SignalP"/>
    </source>
</evidence>
<comment type="caution">
    <text evidence="2">The sequence shown here is derived from an EMBL/GenBank/DDBJ whole genome shotgun (WGS) entry which is preliminary data.</text>
</comment>
<reference evidence="2 3" key="1">
    <citation type="submission" date="2021-04" db="EMBL/GenBank/DDBJ databases">
        <title>novel species isolated from subtropical streams in China.</title>
        <authorList>
            <person name="Lu H."/>
        </authorList>
    </citation>
    <scope>NUCLEOTIDE SEQUENCE [LARGE SCALE GENOMIC DNA]</scope>
    <source>
        <strain evidence="2 3">FT147W</strain>
    </source>
</reference>
<accession>A0ABS5GZP8</accession>
<keyword evidence="3" id="KW-1185">Reference proteome</keyword>
<evidence type="ECO:0000313" key="3">
    <source>
        <dbReference type="Proteomes" id="UP000682982"/>
    </source>
</evidence>
<evidence type="ECO:0000313" key="2">
    <source>
        <dbReference type="EMBL" id="MBR7791920.1"/>
    </source>
</evidence>
<keyword evidence="1" id="KW-0732">Signal</keyword>
<dbReference type="RefSeq" id="WP_212678049.1">
    <property type="nucleotide sequence ID" value="NZ_JAGSPK010000002.1"/>
</dbReference>
<proteinExistence type="predicted"/>
<protein>
    <submittedName>
        <fullName evidence="2">Uncharacterized protein</fullName>
    </submittedName>
</protein>
<feature type="chain" id="PRO_5046582879" evidence="1">
    <location>
        <begin position="23"/>
        <end position="150"/>
    </location>
</feature>
<name>A0ABS5GZP8_9BURK</name>
<dbReference type="EMBL" id="JAGSPK010000002">
    <property type="protein sequence ID" value="MBR7791920.1"/>
    <property type="molecule type" value="Genomic_DNA"/>
</dbReference>
<sequence>MKLMLSVGLSLLACLCIGTVQAQELQTAGAMSNPVFTRAIELRGHLGTKQVRMHLQPKTEDRDSVEGNYVVIAGAQQSQKILLAGEVTADRLSMEESVDGTDVSGQWDGDLQGQTVRGIWLSADGNIRQDFTLEIVNTEPQKTKKLRSKK</sequence>